<accession>A0A0C3RYC6</accession>
<feature type="region of interest" description="Disordered" evidence="1">
    <location>
        <begin position="145"/>
        <end position="180"/>
    </location>
</feature>
<feature type="region of interest" description="Disordered" evidence="1">
    <location>
        <begin position="91"/>
        <end position="126"/>
    </location>
</feature>
<dbReference type="HOGENOM" id="CLU_057168_0_0_1"/>
<feature type="region of interest" description="Disordered" evidence="1">
    <location>
        <begin position="357"/>
        <end position="383"/>
    </location>
</feature>
<name>A0A0C3RYC6_PHLG1</name>
<feature type="region of interest" description="Disordered" evidence="1">
    <location>
        <begin position="1"/>
        <end position="41"/>
    </location>
</feature>
<keyword evidence="3" id="KW-1185">Reference proteome</keyword>
<feature type="compositionally biased region" description="Basic and acidic residues" evidence="1">
    <location>
        <begin position="91"/>
        <end position="100"/>
    </location>
</feature>
<feature type="compositionally biased region" description="Low complexity" evidence="1">
    <location>
        <begin position="18"/>
        <end position="27"/>
    </location>
</feature>
<dbReference type="EMBL" id="KN840504">
    <property type="protein sequence ID" value="KIP07096.1"/>
    <property type="molecule type" value="Genomic_DNA"/>
</dbReference>
<evidence type="ECO:0000313" key="2">
    <source>
        <dbReference type="EMBL" id="KIP07096.1"/>
    </source>
</evidence>
<sequence>MFAQYSPLFTSGLHSEDSPSSSRAPSPQRRRVNKQTHDSLPLTVTSGTFSILSGVPAKSAEDAIFLTFKPSRQEVEAGRSFLSLDLAESHRSMSLRRKDTTTTAQGRSVPTSPVSSPPGSFPSAPTYAPFRVPATASTAALIPRRASSSLLRRGSRETLNLPSPKPAPSTTLPDVPAPRVRRRPSNLTLTFSACFSDASSSSLDVSSFHRSTHSEPAILSPPLQSSPILSPGEARSYFSFSPVLSTPPLTADSIMDIVDEPHSAPATTTLLTISPSFRSVASVKTRQRNRSDALAALEGRGSSRRRMSIKRPRNFMSMSDDEDEEDGHVEVEKQLLTVLAEEEDIVIPAAVRATTKENAAGRASRWDSKRLSTSSDSGARNRRRSTLESFFSPLTNFIDLRDDETSSRGWRSFVEFSA</sequence>
<evidence type="ECO:0000256" key="1">
    <source>
        <dbReference type="SAM" id="MobiDB-lite"/>
    </source>
</evidence>
<protein>
    <submittedName>
        <fullName evidence="2">Uncharacterized protein</fullName>
    </submittedName>
</protein>
<evidence type="ECO:0000313" key="3">
    <source>
        <dbReference type="Proteomes" id="UP000053257"/>
    </source>
</evidence>
<dbReference type="OrthoDB" id="3260393at2759"/>
<reference evidence="2 3" key="1">
    <citation type="journal article" date="2014" name="PLoS Genet.">
        <title>Analysis of the Phlebiopsis gigantea genome, transcriptome and secretome provides insight into its pioneer colonization strategies of wood.</title>
        <authorList>
            <person name="Hori C."/>
            <person name="Ishida T."/>
            <person name="Igarashi K."/>
            <person name="Samejima M."/>
            <person name="Suzuki H."/>
            <person name="Master E."/>
            <person name="Ferreira P."/>
            <person name="Ruiz-Duenas F.J."/>
            <person name="Held B."/>
            <person name="Canessa P."/>
            <person name="Larrondo L.F."/>
            <person name="Schmoll M."/>
            <person name="Druzhinina I.S."/>
            <person name="Kubicek C.P."/>
            <person name="Gaskell J.A."/>
            <person name="Kersten P."/>
            <person name="St John F."/>
            <person name="Glasner J."/>
            <person name="Sabat G."/>
            <person name="Splinter BonDurant S."/>
            <person name="Syed K."/>
            <person name="Yadav J."/>
            <person name="Mgbeahuruike A.C."/>
            <person name="Kovalchuk A."/>
            <person name="Asiegbu F.O."/>
            <person name="Lackner G."/>
            <person name="Hoffmeister D."/>
            <person name="Rencoret J."/>
            <person name="Gutierrez A."/>
            <person name="Sun H."/>
            <person name="Lindquist E."/>
            <person name="Barry K."/>
            <person name="Riley R."/>
            <person name="Grigoriev I.V."/>
            <person name="Henrissat B."/>
            <person name="Kues U."/>
            <person name="Berka R.M."/>
            <person name="Martinez A.T."/>
            <person name="Covert S.F."/>
            <person name="Blanchette R.A."/>
            <person name="Cullen D."/>
        </authorList>
    </citation>
    <scope>NUCLEOTIDE SEQUENCE [LARGE SCALE GENOMIC DNA]</scope>
    <source>
        <strain evidence="2 3">11061_1 CR5-6</strain>
    </source>
</reference>
<organism evidence="2 3">
    <name type="scientific">Phlebiopsis gigantea (strain 11061_1 CR5-6)</name>
    <name type="common">White-rot fungus</name>
    <name type="synonym">Peniophora gigantea</name>
    <dbReference type="NCBI Taxonomy" id="745531"/>
    <lineage>
        <taxon>Eukaryota</taxon>
        <taxon>Fungi</taxon>
        <taxon>Dikarya</taxon>
        <taxon>Basidiomycota</taxon>
        <taxon>Agaricomycotina</taxon>
        <taxon>Agaricomycetes</taxon>
        <taxon>Polyporales</taxon>
        <taxon>Phanerochaetaceae</taxon>
        <taxon>Phlebiopsis</taxon>
    </lineage>
</organism>
<dbReference type="AlphaFoldDB" id="A0A0C3RYC6"/>
<dbReference type="Proteomes" id="UP000053257">
    <property type="component" value="Unassembled WGS sequence"/>
</dbReference>
<dbReference type="STRING" id="745531.A0A0C3RYC6"/>
<proteinExistence type="predicted"/>
<gene>
    <name evidence="2" type="ORF">PHLGIDRAFT_35627</name>
</gene>